<organism evidence="2 3">
    <name type="scientific">Caballeronia ptereochthonis</name>
    <dbReference type="NCBI Taxonomy" id="1777144"/>
    <lineage>
        <taxon>Bacteria</taxon>
        <taxon>Pseudomonadati</taxon>
        <taxon>Pseudomonadota</taxon>
        <taxon>Betaproteobacteria</taxon>
        <taxon>Burkholderiales</taxon>
        <taxon>Burkholderiaceae</taxon>
        <taxon>Caballeronia</taxon>
    </lineage>
</organism>
<dbReference type="EMBL" id="FCOB02000014">
    <property type="protein sequence ID" value="SAK69368.1"/>
    <property type="molecule type" value="Genomic_DNA"/>
</dbReference>
<reference evidence="2" key="1">
    <citation type="submission" date="2016-01" db="EMBL/GenBank/DDBJ databases">
        <authorList>
            <person name="Peeters C."/>
        </authorList>
    </citation>
    <scope>NUCLEOTIDE SEQUENCE [LARGE SCALE GENOMIC DNA]</scope>
    <source>
        <strain evidence="2">LMG 29326</strain>
    </source>
</reference>
<name>A0A158BH01_9BURK</name>
<evidence type="ECO:0008006" key="4">
    <source>
        <dbReference type="Google" id="ProtNLM"/>
    </source>
</evidence>
<comment type="caution">
    <text evidence="2">The sequence shown here is derived from an EMBL/GenBank/DDBJ whole genome shotgun (WGS) entry which is preliminary data.</text>
</comment>
<keyword evidence="3" id="KW-1185">Reference proteome</keyword>
<keyword evidence="1" id="KW-0472">Membrane</keyword>
<proteinExistence type="predicted"/>
<feature type="transmembrane region" description="Helical" evidence="1">
    <location>
        <begin position="184"/>
        <end position="202"/>
    </location>
</feature>
<dbReference type="OrthoDB" id="8558793at2"/>
<feature type="transmembrane region" description="Helical" evidence="1">
    <location>
        <begin position="156"/>
        <end position="178"/>
    </location>
</feature>
<dbReference type="Proteomes" id="UP000054978">
    <property type="component" value="Unassembled WGS sequence"/>
</dbReference>
<feature type="transmembrane region" description="Helical" evidence="1">
    <location>
        <begin position="131"/>
        <end position="149"/>
    </location>
</feature>
<dbReference type="STRING" id="1777144.AWB83_03246"/>
<keyword evidence="1" id="KW-0812">Transmembrane</keyword>
<accession>A0A158BH01</accession>
<feature type="transmembrane region" description="Helical" evidence="1">
    <location>
        <begin position="60"/>
        <end position="84"/>
    </location>
</feature>
<feature type="transmembrane region" description="Helical" evidence="1">
    <location>
        <begin position="91"/>
        <end position="111"/>
    </location>
</feature>
<evidence type="ECO:0000256" key="1">
    <source>
        <dbReference type="SAM" id="Phobius"/>
    </source>
</evidence>
<dbReference type="AlphaFoldDB" id="A0A158BH01"/>
<evidence type="ECO:0000313" key="2">
    <source>
        <dbReference type="EMBL" id="SAK69368.1"/>
    </source>
</evidence>
<dbReference type="RefSeq" id="WP_087046610.1">
    <property type="nucleotide sequence ID" value="NZ_FCOB02000014.1"/>
</dbReference>
<feature type="transmembrane region" description="Helical" evidence="1">
    <location>
        <begin position="28"/>
        <end position="48"/>
    </location>
</feature>
<keyword evidence="1" id="KW-1133">Transmembrane helix</keyword>
<protein>
    <recommendedName>
        <fullName evidence="4">DUF1109 domain-containing protein</fullName>
    </recommendedName>
</protein>
<evidence type="ECO:0000313" key="3">
    <source>
        <dbReference type="Proteomes" id="UP000054978"/>
    </source>
</evidence>
<dbReference type="InterPro" id="IPR009495">
    <property type="entry name" value="NrsF"/>
</dbReference>
<dbReference type="Pfam" id="PF06532">
    <property type="entry name" value="NrsF"/>
    <property type="match status" value="1"/>
</dbReference>
<gene>
    <name evidence="2" type="ORF">AWB83_03246</name>
</gene>
<sequence length="219" mass="22950">MSPTSDLIESLVADAKPVRPLRAPARRAAGWLLFAAIVLILVGVAHGVRPDLTAKLQQPVFMTGVAAAALTGILAAVASFVASVPGRSLRWLLLPLPALAAWVSTIGYGCLTNWVEIGPDGMSLGETARCFATLGLTGIPLSLALLIMLRHVARLAPAPVVMTGSLAVAALTAVALSMFHPLDATVMILVWNFGVATILLLISARFSSRLFAWVISPVR</sequence>